<dbReference type="PRINTS" id="PR00922">
    <property type="entry name" value="DADACBPTASE3"/>
</dbReference>
<dbReference type="InterPro" id="IPR012338">
    <property type="entry name" value="Beta-lactam/transpept-like"/>
</dbReference>
<feature type="chain" id="PRO_5045730337" evidence="3">
    <location>
        <begin position="23"/>
        <end position="473"/>
    </location>
</feature>
<dbReference type="Proteomes" id="UP001595384">
    <property type="component" value="Unassembled WGS sequence"/>
</dbReference>
<dbReference type="PANTHER" id="PTHR30023">
    <property type="entry name" value="D-ALANYL-D-ALANINE CARBOXYPEPTIDASE"/>
    <property type="match status" value="1"/>
</dbReference>
<gene>
    <name evidence="4" type="primary">dacB</name>
    <name evidence="4" type="ORF">ACFODT_01405</name>
</gene>
<keyword evidence="2 4" id="KW-0378">Hydrolase</keyword>
<evidence type="ECO:0000256" key="2">
    <source>
        <dbReference type="ARBA" id="ARBA00022801"/>
    </source>
</evidence>
<dbReference type="EMBL" id="JBHRSE010000006">
    <property type="protein sequence ID" value="MFC3022495.1"/>
    <property type="molecule type" value="Genomic_DNA"/>
</dbReference>
<sequence>MRSIFIYLLAVSCGLLSPWAVAQNNINTQLTTLSPNARYHLVAKSLDTNQILTHYENSDYFPPASTLKVLTALAATIELGKEFRFSTQLRQSTHDYSIAFSGDPSLTTQDIRTLLETLKQHGVTHIQGDLWLDNSAFTGFEKATGWPWDALGVCYSAPASAINVDHNCIPASIYSLKNGKTRVYVPEQYPIHIENQVISVSPSGKQNRHCDLDLQARHDNRYIISGCLVKQKQPLPLKFAVQNTGQYTQRIVYRLLNQLHISIEGRVRIGSPKSSQHTKTIATHYSAALSQLLSTMLRKSDNLYADSITKTLGSVVFHQPGSYRNGTAAIKNIIENHTGIALDEAQLVDGSGLSRDNRIAASTMLSILQYIGKHDEQLGLLALLPRSGLSGTLKYRRSLMAAPVKGALSAKSGTLYGTHNLVGFVYDASGRPSSVFVQYITDYFPSQSEHNVRPTPLTRIEQDFYRQIIKQTR</sequence>
<dbReference type="InterPro" id="IPR000667">
    <property type="entry name" value="Peptidase_S13"/>
</dbReference>
<keyword evidence="5" id="KW-1185">Reference proteome</keyword>
<dbReference type="NCBIfam" id="TIGR00666">
    <property type="entry name" value="PBP4"/>
    <property type="match status" value="1"/>
</dbReference>
<keyword evidence="4" id="KW-0645">Protease</keyword>
<name>A0ABV7C3I1_9VIBR</name>
<evidence type="ECO:0000313" key="4">
    <source>
        <dbReference type="EMBL" id="MFC3022495.1"/>
    </source>
</evidence>
<comment type="caution">
    <text evidence="4">The sequence shown here is derived from an EMBL/GenBank/DDBJ whole genome shotgun (WGS) entry which is preliminary data.</text>
</comment>
<dbReference type="EC" id="3.4.16.4" evidence="4"/>
<dbReference type="Gene3D" id="3.50.80.20">
    <property type="entry name" value="D-Ala-D-Ala carboxypeptidase C, peptidase S13"/>
    <property type="match status" value="1"/>
</dbReference>
<dbReference type="NCBIfam" id="NF008322">
    <property type="entry name" value="PRK11113.1"/>
    <property type="match status" value="1"/>
</dbReference>
<dbReference type="EC" id="3.4.21.-" evidence="4"/>
<organism evidence="4 5">
    <name type="scientific">Vibrio zhugei</name>
    <dbReference type="NCBI Taxonomy" id="2479546"/>
    <lineage>
        <taxon>Bacteria</taxon>
        <taxon>Pseudomonadati</taxon>
        <taxon>Pseudomonadota</taxon>
        <taxon>Gammaproteobacteria</taxon>
        <taxon>Vibrionales</taxon>
        <taxon>Vibrionaceae</taxon>
        <taxon>Vibrio</taxon>
    </lineage>
</organism>
<proteinExistence type="inferred from homology"/>
<comment type="similarity">
    <text evidence="1">Belongs to the peptidase S13 family.</text>
</comment>
<accession>A0ABV7C3I1</accession>
<evidence type="ECO:0000256" key="1">
    <source>
        <dbReference type="ARBA" id="ARBA00006096"/>
    </source>
</evidence>
<dbReference type="RefSeq" id="WP_123016812.1">
    <property type="nucleotide sequence ID" value="NZ_AP024911.1"/>
</dbReference>
<protein>
    <submittedName>
        <fullName evidence="4">Serine-type D-Ala-D-Ala carboxypeptidase</fullName>
        <ecNumber evidence="4">3.4.16.4</ecNumber>
        <ecNumber evidence="4">3.4.21.-</ecNumber>
    </submittedName>
</protein>
<dbReference type="PANTHER" id="PTHR30023:SF0">
    <property type="entry name" value="PENICILLIN-SENSITIVE CARBOXYPEPTIDASE A"/>
    <property type="match status" value="1"/>
</dbReference>
<keyword evidence="3" id="KW-0732">Signal</keyword>
<feature type="signal peptide" evidence="3">
    <location>
        <begin position="1"/>
        <end position="22"/>
    </location>
</feature>
<evidence type="ECO:0000313" key="5">
    <source>
        <dbReference type="Proteomes" id="UP001595384"/>
    </source>
</evidence>
<reference evidence="5" key="1">
    <citation type="journal article" date="2019" name="Int. J. Syst. Evol. Microbiol.">
        <title>The Global Catalogue of Microorganisms (GCM) 10K type strain sequencing project: providing services to taxonomists for standard genome sequencing and annotation.</title>
        <authorList>
            <consortium name="The Broad Institute Genomics Platform"/>
            <consortium name="The Broad Institute Genome Sequencing Center for Infectious Disease"/>
            <person name="Wu L."/>
            <person name="Ma J."/>
        </authorList>
    </citation>
    <scope>NUCLEOTIDE SEQUENCE [LARGE SCALE GENOMIC DNA]</scope>
    <source>
        <strain evidence="5">KCTC 62784</strain>
    </source>
</reference>
<dbReference type="Pfam" id="PF02113">
    <property type="entry name" value="Peptidase_S13"/>
    <property type="match status" value="1"/>
</dbReference>
<keyword evidence="4" id="KW-0121">Carboxypeptidase</keyword>
<evidence type="ECO:0000256" key="3">
    <source>
        <dbReference type="SAM" id="SignalP"/>
    </source>
</evidence>
<dbReference type="Gene3D" id="3.40.710.10">
    <property type="entry name" value="DD-peptidase/beta-lactamase superfamily"/>
    <property type="match status" value="2"/>
</dbReference>
<dbReference type="GO" id="GO:0009002">
    <property type="term" value="F:serine-type D-Ala-D-Ala carboxypeptidase activity"/>
    <property type="evidence" value="ECO:0007669"/>
    <property type="project" value="UniProtKB-EC"/>
</dbReference>
<dbReference type="SUPFAM" id="SSF56601">
    <property type="entry name" value="beta-lactamase/transpeptidase-like"/>
    <property type="match status" value="1"/>
</dbReference>